<feature type="domain" description="GGDEF" evidence="2">
    <location>
        <begin position="467"/>
        <end position="600"/>
    </location>
</feature>
<dbReference type="InterPro" id="IPR001610">
    <property type="entry name" value="PAC"/>
</dbReference>
<dbReference type="InterPro" id="IPR052155">
    <property type="entry name" value="Biofilm_reg_signaling"/>
</dbReference>
<dbReference type="NCBIfam" id="TIGR00229">
    <property type="entry name" value="sensory_box"/>
    <property type="match status" value="1"/>
</dbReference>
<dbReference type="InterPro" id="IPR013655">
    <property type="entry name" value="PAS_fold_3"/>
</dbReference>
<dbReference type="InterPro" id="IPR037522">
    <property type="entry name" value="HD_GYP_dom"/>
</dbReference>
<evidence type="ECO:0000259" key="3">
    <source>
        <dbReference type="PROSITE" id="PS51832"/>
    </source>
</evidence>
<keyword evidence="5" id="KW-1185">Reference proteome</keyword>
<dbReference type="EC" id="2.7.7.65" evidence="4"/>
<dbReference type="SMART" id="SM00267">
    <property type="entry name" value="GGDEF"/>
    <property type="match status" value="1"/>
</dbReference>
<organism evidence="4 5">
    <name type="scientific">Clostridium mobile</name>
    <dbReference type="NCBI Taxonomy" id="2841512"/>
    <lineage>
        <taxon>Bacteria</taxon>
        <taxon>Bacillati</taxon>
        <taxon>Bacillota</taxon>
        <taxon>Clostridia</taxon>
        <taxon>Eubacteriales</taxon>
        <taxon>Clostridiaceae</taxon>
        <taxon>Clostridium</taxon>
    </lineage>
</organism>
<evidence type="ECO:0000313" key="4">
    <source>
        <dbReference type="EMBL" id="MBU5483584.1"/>
    </source>
</evidence>
<name>A0ABS6EEF9_9CLOT</name>
<evidence type="ECO:0000259" key="2">
    <source>
        <dbReference type="PROSITE" id="PS50887"/>
    </source>
</evidence>
<dbReference type="EMBL" id="JAHLQF010000001">
    <property type="protein sequence ID" value="MBU5483584.1"/>
    <property type="molecule type" value="Genomic_DNA"/>
</dbReference>
<dbReference type="NCBIfam" id="TIGR00254">
    <property type="entry name" value="GGDEF"/>
    <property type="match status" value="1"/>
</dbReference>
<accession>A0ABS6EEF9</accession>
<dbReference type="Proteomes" id="UP000726170">
    <property type="component" value="Unassembled WGS sequence"/>
</dbReference>
<dbReference type="InterPro" id="IPR000014">
    <property type="entry name" value="PAS"/>
</dbReference>
<comment type="caution">
    <text evidence="4">The sequence shown here is derived from an EMBL/GenBank/DDBJ whole genome shotgun (WGS) entry which is preliminary data.</text>
</comment>
<dbReference type="InterPro" id="IPR000160">
    <property type="entry name" value="GGDEF_dom"/>
</dbReference>
<dbReference type="SMART" id="SM00086">
    <property type="entry name" value="PAC"/>
    <property type="match status" value="1"/>
</dbReference>
<dbReference type="CDD" id="cd01949">
    <property type="entry name" value="GGDEF"/>
    <property type="match status" value="1"/>
</dbReference>
<dbReference type="GO" id="GO:0052621">
    <property type="term" value="F:diguanylate cyclase activity"/>
    <property type="evidence" value="ECO:0007669"/>
    <property type="project" value="UniProtKB-EC"/>
</dbReference>
<dbReference type="CDD" id="cd00077">
    <property type="entry name" value="HDc"/>
    <property type="match status" value="1"/>
</dbReference>
<keyword evidence="4" id="KW-0808">Transferase</keyword>
<sequence>MIGDRGANNKYGEVIENMFDGFMYSKIILDDNSIPIDFIFEEINDKFINMLGTSRENIIAKKGSEILRKYKGGDLSSIYIYGNIALNGGMARFDEYWQGIDKWFSVFIYSDKKDYFAITLIDITGMKRTWNKINKLSDSLVRYLQLPFGNIDYSIICKDILKLSEGKIAALIMYDKRNGTFKFKSLQGLDENLKVFDSIIGYKLLGKNLPMDKRINKLLKEERIVRFYTIGEFLSNIVSEDKITLIKDKINVDYCCSVTIKEGKNILGELIIFMPKYKPIFDSSILELYANYLSSFLIRQNLERELKEKEERWKFAIESNGDGVWDWNIRTNEVIFSNTFLHMLGYEENEISKDFQSFISLIPTEDLHLFYDNLQKHFNGESEILRIEHKLKCKDGYYKECLARGKIVGWDSNGNPNRIVCTHTDITERKRAFQKVAYLCFHDNLTGLYNRAFLEEEMRRLDTKRQLPLTIIMGDVDCLKLVNDAFGHDEGDKLIKNVAKILKKCCREEDIVARTGGDEFVIMLPKVTEERGLRIVEKIKDMCKREVGWTIQPNISLGVATKNNNEESIANVYKKAEERMYNNKLLESKELKRKITNYLTEMLNKKSQNKEEDLAMVKDLALRIGEHLNLSKDEMDALLTLSTIYNIGLIAMPEKLLEKQGDFNEIEMEIIKRHCETGYRIASCIPDFAYIAEHILCHHEYYNGEGYPQGLKGDEIPLLSRIICVLEAYIKYEDKQSGLEEIMLYSGKKYDPKIVDVLEIIVKSHKNMEK</sequence>
<dbReference type="PROSITE" id="PS50112">
    <property type="entry name" value="PAS"/>
    <property type="match status" value="1"/>
</dbReference>
<dbReference type="PROSITE" id="PS51832">
    <property type="entry name" value="HD_GYP"/>
    <property type="match status" value="1"/>
</dbReference>
<dbReference type="Pfam" id="PF00990">
    <property type="entry name" value="GGDEF"/>
    <property type="match status" value="1"/>
</dbReference>
<dbReference type="InterPro" id="IPR003607">
    <property type="entry name" value="HD/PDEase_dom"/>
</dbReference>
<feature type="domain" description="HD-GYP" evidence="3">
    <location>
        <begin position="588"/>
        <end position="770"/>
    </location>
</feature>
<dbReference type="Pfam" id="PF13487">
    <property type="entry name" value="HD_5"/>
    <property type="match status" value="1"/>
</dbReference>
<dbReference type="PANTHER" id="PTHR44757:SF2">
    <property type="entry name" value="BIOFILM ARCHITECTURE MAINTENANCE PROTEIN MBAA"/>
    <property type="match status" value="1"/>
</dbReference>
<protein>
    <submittedName>
        <fullName evidence="4">Diguanylate cyclase</fullName>
        <ecNumber evidence="4">2.7.7.65</ecNumber>
    </submittedName>
</protein>
<evidence type="ECO:0000313" key="5">
    <source>
        <dbReference type="Proteomes" id="UP000726170"/>
    </source>
</evidence>
<dbReference type="SMART" id="SM00091">
    <property type="entry name" value="PAS"/>
    <property type="match status" value="2"/>
</dbReference>
<reference evidence="4 5" key="1">
    <citation type="submission" date="2021-06" db="EMBL/GenBank/DDBJ databases">
        <authorList>
            <person name="Sun Q."/>
            <person name="Li D."/>
        </authorList>
    </citation>
    <scope>NUCLEOTIDE SEQUENCE [LARGE SCALE GENOMIC DNA]</scope>
    <source>
        <strain evidence="4 5">MSJ-11</strain>
    </source>
</reference>
<dbReference type="PROSITE" id="PS50887">
    <property type="entry name" value="GGDEF"/>
    <property type="match status" value="1"/>
</dbReference>
<dbReference type="Pfam" id="PF08447">
    <property type="entry name" value="PAS_3"/>
    <property type="match status" value="1"/>
</dbReference>
<proteinExistence type="predicted"/>
<dbReference type="CDD" id="cd00130">
    <property type="entry name" value="PAS"/>
    <property type="match status" value="1"/>
</dbReference>
<feature type="domain" description="PAS" evidence="1">
    <location>
        <begin position="309"/>
        <end position="381"/>
    </location>
</feature>
<keyword evidence="4" id="KW-0548">Nucleotidyltransferase</keyword>
<evidence type="ECO:0000259" key="1">
    <source>
        <dbReference type="PROSITE" id="PS50112"/>
    </source>
</evidence>
<dbReference type="PANTHER" id="PTHR44757">
    <property type="entry name" value="DIGUANYLATE CYCLASE DGCP"/>
    <property type="match status" value="1"/>
</dbReference>
<dbReference type="RefSeq" id="WP_216437949.1">
    <property type="nucleotide sequence ID" value="NZ_JAHLQF010000001.1"/>
</dbReference>
<gene>
    <name evidence="4" type="ORF">KQI86_04530</name>
</gene>